<gene>
    <name evidence="7" type="ORF">GRI99_14440</name>
</gene>
<keyword evidence="1" id="KW-0805">Transcription regulation</keyword>
<dbReference type="InterPro" id="IPR001647">
    <property type="entry name" value="HTH_TetR"/>
</dbReference>
<dbReference type="SUPFAM" id="SSF48498">
    <property type="entry name" value="Tetracyclin repressor-like, C-terminal domain"/>
    <property type="match status" value="1"/>
</dbReference>
<accession>A0A844Z0F7</accession>
<dbReference type="PANTHER" id="PTHR30055">
    <property type="entry name" value="HTH-TYPE TRANSCRIPTIONAL REGULATOR RUTR"/>
    <property type="match status" value="1"/>
</dbReference>
<keyword evidence="2 4" id="KW-0238">DNA-binding</keyword>
<evidence type="ECO:0000256" key="1">
    <source>
        <dbReference type="ARBA" id="ARBA00023015"/>
    </source>
</evidence>
<evidence type="ECO:0000259" key="6">
    <source>
        <dbReference type="PROSITE" id="PS50977"/>
    </source>
</evidence>
<organism evidence="7 8">
    <name type="scientific">Alteraurantiacibacter buctensis</name>
    <dbReference type="NCBI Taxonomy" id="1503981"/>
    <lineage>
        <taxon>Bacteria</taxon>
        <taxon>Pseudomonadati</taxon>
        <taxon>Pseudomonadota</taxon>
        <taxon>Alphaproteobacteria</taxon>
        <taxon>Sphingomonadales</taxon>
        <taxon>Erythrobacteraceae</taxon>
        <taxon>Alteraurantiacibacter</taxon>
    </lineage>
</organism>
<dbReference type="OrthoDB" id="9811084at2"/>
<keyword evidence="8" id="KW-1185">Reference proteome</keyword>
<dbReference type="InterPro" id="IPR009057">
    <property type="entry name" value="Homeodomain-like_sf"/>
</dbReference>
<dbReference type="InterPro" id="IPR050109">
    <property type="entry name" value="HTH-type_TetR-like_transc_reg"/>
</dbReference>
<dbReference type="GO" id="GO:0000976">
    <property type="term" value="F:transcription cis-regulatory region binding"/>
    <property type="evidence" value="ECO:0007669"/>
    <property type="project" value="TreeGrafter"/>
</dbReference>
<sequence>MHDPTPSTEDQASPPLAPAGSSKARFIEAAALEFVDAGYERCTIRAIAARAGTSIASLSRNWSGKRHLFEDVFGLHFAAIEAAQNRNLDLLEQAGSPGLDELLYAFYRPVLAPFPATGEASPATPSHQVYCKALADPADEAKAIVRPLVAPVRARMIGYARQFLPQGSEHDLYLAMTLVNGAYIYPQVHGARLAAVLGLDEKSIDWDKAARGLGRMVAAGILSFRQDRP</sequence>
<feature type="region of interest" description="Disordered" evidence="5">
    <location>
        <begin position="1"/>
        <end position="20"/>
    </location>
</feature>
<dbReference type="PROSITE" id="PS50977">
    <property type="entry name" value="HTH_TETR_2"/>
    <property type="match status" value="1"/>
</dbReference>
<dbReference type="SUPFAM" id="SSF46689">
    <property type="entry name" value="Homeodomain-like"/>
    <property type="match status" value="1"/>
</dbReference>
<dbReference type="InterPro" id="IPR041586">
    <property type="entry name" value="PsrA_TetR_C"/>
</dbReference>
<reference evidence="7 8" key="1">
    <citation type="submission" date="2019-12" db="EMBL/GenBank/DDBJ databases">
        <title>Genomic-based taxomic classification of the family Erythrobacteraceae.</title>
        <authorList>
            <person name="Xu L."/>
        </authorList>
    </citation>
    <scope>NUCLEOTIDE SEQUENCE [LARGE SCALE GENOMIC DNA]</scope>
    <source>
        <strain evidence="7 8">M0322</strain>
    </source>
</reference>
<dbReference type="InterPro" id="IPR036271">
    <property type="entry name" value="Tet_transcr_reg_TetR-rel_C_sf"/>
</dbReference>
<keyword evidence="3" id="KW-0804">Transcription</keyword>
<comment type="caution">
    <text evidence="7">The sequence shown here is derived from an EMBL/GenBank/DDBJ whole genome shotgun (WGS) entry which is preliminary data.</text>
</comment>
<feature type="compositionally biased region" description="Polar residues" evidence="5">
    <location>
        <begin position="1"/>
        <end position="11"/>
    </location>
</feature>
<dbReference type="Pfam" id="PF17939">
    <property type="entry name" value="TetR_C_30"/>
    <property type="match status" value="1"/>
</dbReference>
<evidence type="ECO:0000256" key="4">
    <source>
        <dbReference type="PROSITE-ProRule" id="PRU00335"/>
    </source>
</evidence>
<dbReference type="RefSeq" id="WP_160772761.1">
    <property type="nucleotide sequence ID" value="NZ_WTYV01000006.1"/>
</dbReference>
<protein>
    <submittedName>
        <fullName evidence="7">TetR family transcriptional regulator</fullName>
    </submittedName>
</protein>
<name>A0A844Z0F7_9SPHN</name>
<feature type="DNA-binding region" description="H-T-H motif" evidence="4">
    <location>
        <begin position="43"/>
        <end position="62"/>
    </location>
</feature>
<dbReference type="Gene3D" id="1.10.357.10">
    <property type="entry name" value="Tetracycline Repressor, domain 2"/>
    <property type="match status" value="1"/>
</dbReference>
<dbReference type="PANTHER" id="PTHR30055:SF234">
    <property type="entry name" value="HTH-TYPE TRANSCRIPTIONAL REGULATOR BETI"/>
    <property type="match status" value="1"/>
</dbReference>
<dbReference type="GO" id="GO:0003700">
    <property type="term" value="F:DNA-binding transcription factor activity"/>
    <property type="evidence" value="ECO:0007669"/>
    <property type="project" value="TreeGrafter"/>
</dbReference>
<evidence type="ECO:0000256" key="5">
    <source>
        <dbReference type="SAM" id="MobiDB-lite"/>
    </source>
</evidence>
<dbReference type="AlphaFoldDB" id="A0A844Z0F7"/>
<evidence type="ECO:0000313" key="7">
    <source>
        <dbReference type="EMBL" id="MXO72828.1"/>
    </source>
</evidence>
<evidence type="ECO:0000256" key="3">
    <source>
        <dbReference type="ARBA" id="ARBA00023163"/>
    </source>
</evidence>
<evidence type="ECO:0000256" key="2">
    <source>
        <dbReference type="ARBA" id="ARBA00023125"/>
    </source>
</evidence>
<dbReference type="EMBL" id="WTYV01000006">
    <property type="protein sequence ID" value="MXO72828.1"/>
    <property type="molecule type" value="Genomic_DNA"/>
</dbReference>
<feature type="domain" description="HTH tetR-type" evidence="6">
    <location>
        <begin position="20"/>
        <end position="80"/>
    </location>
</feature>
<proteinExistence type="predicted"/>
<evidence type="ECO:0000313" key="8">
    <source>
        <dbReference type="Proteomes" id="UP000466966"/>
    </source>
</evidence>
<dbReference type="Proteomes" id="UP000466966">
    <property type="component" value="Unassembled WGS sequence"/>
</dbReference>
<dbReference type="Pfam" id="PF00440">
    <property type="entry name" value="TetR_N"/>
    <property type="match status" value="1"/>
</dbReference>